<proteinExistence type="predicted"/>
<organism evidence="1 2">
    <name type="scientific">Dipteronia sinensis</name>
    <dbReference type="NCBI Taxonomy" id="43782"/>
    <lineage>
        <taxon>Eukaryota</taxon>
        <taxon>Viridiplantae</taxon>
        <taxon>Streptophyta</taxon>
        <taxon>Embryophyta</taxon>
        <taxon>Tracheophyta</taxon>
        <taxon>Spermatophyta</taxon>
        <taxon>Magnoliopsida</taxon>
        <taxon>eudicotyledons</taxon>
        <taxon>Gunneridae</taxon>
        <taxon>Pentapetalae</taxon>
        <taxon>rosids</taxon>
        <taxon>malvids</taxon>
        <taxon>Sapindales</taxon>
        <taxon>Sapindaceae</taxon>
        <taxon>Hippocastanoideae</taxon>
        <taxon>Acereae</taxon>
        <taxon>Dipteronia</taxon>
    </lineage>
</organism>
<protein>
    <submittedName>
        <fullName evidence="1">Uncharacterized protein</fullName>
    </submittedName>
</protein>
<accession>A0AAE0E2E0</accession>
<reference evidence="1" key="1">
    <citation type="journal article" date="2023" name="Plant J.">
        <title>Genome sequences and population genomics provide insights into the demographic history, inbreeding, and mutation load of two 'living fossil' tree species of Dipteronia.</title>
        <authorList>
            <person name="Feng Y."/>
            <person name="Comes H.P."/>
            <person name="Chen J."/>
            <person name="Zhu S."/>
            <person name="Lu R."/>
            <person name="Zhang X."/>
            <person name="Li P."/>
            <person name="Qiu J."/>
            <person name="Olsen K.M."/>
            <person name="Qiu Y."/>
        </authorList>
    </citation>
    <scope>NUCLEOTIDE SEQUENCE</scope>
    <source>
        <strain evidence="1">NBL</strain>
    </source>
</reference>
<evidence type="ECO:0000313" key="2">
    <source>
        <dbReference type="Proteomes" id="UP001281410"/>
    </source>
</evidence>
<comment type="caution">
    <text evidence="1">The sequence shown here is derived from an EMBL/GenBank/DDBJ whole genome shotgun (WGS) entry which is preliminary data.</text>
</comment>
<dbReference type="Proteomes" id="UP001281410">
    <property type="component" value="Unassembled WGS sequence"/>
</dbReference>
<sequence>MYGFRTRHRKTLEKHVEKIVVDDLHEKSSVVPHSTMHKKIDNVLFDLFENVSNIVNVPNNKSKHVNRSKGEKLVKKVWSKKNIAQCHVAQYAPRANSKNKGKHARVLEVDKNDVVSKHVKKNWVKKNVNHVKLDKACITSNVGEMSINDFCINAPKIKLVKGEYSYH</sequence>
<keyword evidence="2" id="KW-1185">Reference proteome</keyword>
<gene>
    <name evidence="1" type="ORF">Dsin_019061</name>
</gene>
<name>A0AAE0E2E0_9ROSI</name>
<evidence type="ECO:0000313" key="1">
    <source>
        <dbReference type="EMBL" id="KAK3205015.1"/>
    </source>
</evidence>
<dbReference type="EMBL" id="JANJYJ010000006">
    <property type="protein sequence ID" value="KAK3205015.1"/>
    <property type="molecule type" value="Genomic_DNA"/>
</dbReference>
<dbReference type="AlphaFoldDB" id="A0AAE0E2E0"/>